<name>A0A7W9B519_9SPHN</name>
<evidence type="ECO:0000313" key="3">
    <source>
        <dbReference type="Proteomes" id="UP000537161"/>
    </source>
</evidence>
<evidence type="ECO:0000313" key="2">
    <source>
        <dbReference type="EMBL" id="MBB5706117.1"/>
    </source>
</evidence>
<keyword evidence="3" id="KW-1185">Reference proteome</keyword>
<evidence type="ECO:0000256" key="1">
    <source>
        <dbReference type="SAM" id="SignalP"/>
    </source>
</evidence>
<sequence>MTRLSRHHSIETHGGLSVMKSILSLFGVAALAASSAPALAQTVAQTTDDAAVDVIGNAEAICSLPTSWTFISAAGPANAGQFSGNTWTIPSTALASPDGTAVDTTTAYAIRVRGAAMCNTSHEIMITSQNGGLVNTTYAGASPPPLPAGFTWKRNMVYSAQWQDDVTPGTSNNPTPIGANGWGIVNWMPQSAGASDTYIHTVQPPGNRNFDVKMSVRRDGASGPLLAGLYQDVITVTLQPLS</sequence>
<protein>
    <submittedName>
        <fullName evidence="2">Uncharacterized protein</fullName>
    </submittedName>
</protein>
<proteinExistence type="predicted"/>
<dbReference type="EMBL" id="JACIJH010000003">
    <property type="protein sequence ID" value="MBB5706117.1"/>
    <property type="molecule type" value="Genomic_DNA"/>
</dbReference>
<dbReference type="Proteomes" id="UP000537161">
    <property type="component" value="Unassembled WGS sequence"/>
</dbReference>
<gene>
    <name evidence="2" type="ORF">FHR21_001461</name>
</gene>
<comment type="caution">
    <text evidence="2">The sequence shown here is derived from an EMBL/GenBank/DDBJ whole genome shotgun (WGS) entry which is preliminary data.</text>
</comment>
<organism evidence="2 3">
    <name type="scientific">Sphingopyxis panaciterrulae</name>
    <dbReference type="NCBI Taxonomy" id="462372"/>
    <lineage>
        <taxon>Bacteria</taxon>
        <taxon>Pseudomonadati</taxon>
        <taxon>Pseudomonadota</taxon>
        <taxon>Alphaproteobacteria</taxon>
        <taxon>Sphingomonadales</taxon>
        <taxon>Sphingomonadaceae</taxon>
        <taxon>Sphingopyxis</taxon>
    </lineage>
</organism>
<feature type="signal peptide" evidence="1">
    <location>
        <begin position="1"/>
        <end position="40"/>
    </location>
</feature>
<reference evidence="2 3" key="1">
    <citation type="submission" date="2020-08" db="EMBL/GenBank/DDBJ databases">
        <title>Genomic Encyclopedia of Type Strains, Phase IV (KMG-IV): sequencing the most valuable type-strain genomes for metagenomic binning, comparative biology and taxonomic classification.</title>
        <authorList>
            <person name="Goeker M."/>
        </authorList>
    </citation>
    <scope>NUCLEOTIDE SEQUENCE [LARGE SCALE GENOMIC DNA]</scope>
    <source>
        <strain evidence="2 3">DSM 27163</strain>
    </source>
</reference>
<dbReference type="AlphaFoldDB" id="A0A7W9B519"/>
<dbReference type="RefSeq" id="WP_184096760.1">
    <property type="nucleotide sequence ID" value="NZ_JACIJH010000003.1"/>
</dbReference>
<feature type="chain" id="PRO_5031449939" evidence="1">
    <location>
        <begin position="41"/>
        <end position="242"/>
    </location>
</feature>
<accession>A0A7W9B519</accession>
<keyword evidence="1" id="KW-0732">Signal</keyword>